<name>A0ABP9QQY8_9RHOO</name>
<organism evidence="7 8">
    <name type="scientific">Viridibacterium curvum</name>
    <dbReference type="NCBI Taxonomy" id="1101404"/>
    <lineage>
        <taxon>Bacteria</taxon>
        <taxon>Pseudomonadati</taxon>
        <taxon>Pseudomonadota</taxon>
        <taxon>Betaproteobacteria</taxon>
        <taxon>Rhodocyclales</taxon>
        <taxon>Rhodocyclaceae</taxon>
        <taxon>Viridibacterium</taxon>
    </lineage>
</organism>
<comment type="catalytic activity">
    <reaction evidence="6">
        <text>guanosine(527) in 16S rRNA + S-adenosyl-L-methionine = N(7)-methylguanosine(527) in 16S rRNA + S-adenosyl-L-homocysteine</text>
        <dbReference type="Rhea" id="RHEA:42732"/>
        <dbReference type="Rhea" id="RHEA-COMP:10209"/>
        <dbReference type="Rhea" id="RHEA-COMP:10210"/>
        <dbReference type="ChEBI" id="CHEBI:57856"/>
        <dbReference type="ChEBI" id="CHEBI:59789"/>
        <dbReference type="ChEBI" id="CHEBI:74269"/>
        <dbReference type="ChEBI" id="CHEBI:74480"/>
        <dbReference type="EC" id="2.1.1.170"/>
    </reaction>
</comment>
<dbReference type="InterPro" id="IPR003682">
    <property type="entry name" value="rRNA_ssu_MeTfrase_G"/>
</dbReference>
<dbReference type="PANTHER" id="PTHR31760">
    <property type="entry name" value="S-ADENOSYL-L-METHIONINE-DEPENDENT METHYLTRANSFERASES SUPERFAMILY PROTEIN"/>
    <property type="match status" value="1"/>
</dbReference>
<keyword evidence="5 6" id="KW-0949">S-adenosyl-L-methionine</keyword>
<proteinExistence type="inferred from homology"/>
<evidence type="ECO:0000256" key="5">
    <source>
        <dbReference type="ARBA" id="ARBA00022691"/>
    </source>
</evidence>
<keyword evidence="3 6" id="KW-0489">Methyltransferase</keyword>
<comment type="caution">
    <text evidence="7">The sequence shown here is derived from an EMBL/GenBank/DDBJ whole genome shotgun (WGS) entry which is preliminary data.</text>
</comment>
<evidence type="ECO:0000256" key="3">
    <source>
        <dbReference type="ARBA" id="ARBA00022603"/>
    </source>
</evidence>
<comment type="caution">
    <text evidence="6">Lacks conserved residue(s) required for the propagation of feature annotation.</text>
</comment>
<dbReference type="SUPFAM" id="SSF53335">
    <property type="entry name" value="S-adenosyl-L-methionine-dependent methyltransferases"/>
    <property type="match status" value="1"/>
</dbReference>
<evidence type="ECO:0000256" key="1">
    <source>
        <dbReference type="ARBA" id="ARBA00022490"/>
    </source>
</evidence>
<dbReference type="PANTHER" id="PTHR31760:SF0">
    <property type="entry name" value="S-ADENOSYL-L-METHIONINE-DEPENDENT METHYLTRANSFERASES SUPERFAMILY PROTEIN"/>
    <property type="match status" value="1"/>
</dbReference>
<sequence length="244" mass="26396">MGLALHPLSRNPPGECEHAWGSLSQAGKMPRFASRSRHVNAAQRLDAHIQALGLSLDATVRERLLAYVALILKWNKVYNLTAIRDEAQAIDLHIADSLTLLPHITVDRLADIGAGAGLPGIVLAICRPDLEVHLVDTVDKKCVFMRQAAGTLGLKNVTVHHARVEKLALTPFPAITSRAFAELADFVNWTGHLLADGGRWLAMKGVYPSDEIARLPAGVTVAGSIPLHVPGLDAERHLILIQKT</sequence>
<dbReference type="Proteomes" id="UP001500547">
    <property type="component" value="Unassembled WGS sequence"/>
</dbReference>
<dbReference type="HAMAP" id="MF_00074">
    <property type="entry name" value="16SrRNA_methyltr_G"/>
    <property type="match status" value="1"/>
</dbReference>
<reference evidence="8" key="1">
    <citation type="journal article" date="2019" name="Int. J. Syst. Evol. Microbiol.">
        <title>The Global Catalogue of Microorganisms (GCM) 10K type strain sequencing project: providing services to taxonomists for standard genome sequencing and annotation.</title>
        <authorList>
            <consortium name="The Broad Institute Genomics Platform"/>
            <consortium name="The Broad Institute Genome Sequencing Center for Infectious Disease"/>
            <person name="Wu L."/>
            <person name="Ma J."/>
        </authorList>
    </citation>
    <scope>NUCLEOTIDE SEQUENCE [LARGE SCALE GENOMIC DNA]</scope>
    <source>
        <strain evidence="8">JCM 18715</strain>
    </source>
</reference>
<evidence type="ECO:0000313" key="8">
    <source>
        <dbReference type="Proteomes" id="UP001500547"/>
    </source>
</evidence>
<protein>
    <recommendedName>
        <fullName evidence="6">Ribosomal RNA small subunit methyltransferase G</fullName>
        <ecNumber evidence="6">2.1.1.170</ecNumber>
    </recommendedName>
    <alternativeName>
        <fullName evidence="6">16S rRNA 7-methylguanosine methyltransferase</fullName>
        <shortName evidence="6">16S rRNA m7G methyltransferase</shortName>
    </alternativeName>
</protein>
<accession>A0ABP9QQY8</accession>
<feature type="binding site" evidence="6">
    <location>
        <position position="113"/>
    </location>
    <ligand>
        <name>S-adenosyl-L-methionine</name>
        <dbReference type="ChEBI" id="CHEBI:59789"/>
    </ligand>
</feature>
<dbReference type="Gene3D" id="3.40.50.150">
    <property type="entry name" value="Vaccinia Virus protein VP39"/>
    <property type="match status" value="1"/>
</dbReference>
<gene>
    <name evidence="6 7" type="primary">rsmG</name>
    <name evidence="7" type="ORF">GCM10025770_22590</name>
</gene>
<feature type="binding site" evidence="6">
    <location>
        <begin position="164"/>
        <end position="165"/>
    </location>
    <ligand>
        <name>S-adenosyl-L-methionine</name>
        <dbReference type="ChEBI" id="CHEBI:59789"/>
    </ligand>
</feature>
<evidence type="ECO:0000313" key="7">
    <source>
        <dbReference type="EMBL" id="GAA5166062.1"/>
    </source>
</evidence>
<feature type="binding site" evidence="6">
    <location>
        <position position="118"/>
    </location>
    <ligand>
        <name>S-adenosyl-L-methionine</name>
        <dbReference type="ChEBI" id="CHEBI:59789"/>
    </ligand>
</feature>
<dbReference type="EC" id="2.1.1.170" evidence="6"/>
<keyword evidence="2 6" id="KW-0698">rRNA processing</keyword>
<evidence type="ECO:0000256" key="2">
    <source>
        <dbReference type="ARBA" id="ARBA00022552"/>
    </source>
</evidence>
<comment type="similarity">
    <text evidence="6">Belongs to the methyltransferase superfamily. RNA methyltransferase RsmG family.</text>
</comment>
<comment type="subcellular location">
    <subcellularLocation>
        <location evidence="6">Cytoplasm</location>
    </subcellularLocation>
</comment>
<comment type="function">
    <text evidence="6">Specifically methylates the N7 position of guanine in position 527 of 16S rRNA.</text>
</comment>
<dbReference type="PIRSF" id="PIRSF003078">
    <property type="entry name" value="GidB"/>
    <property type="match status" value="1"/>
</dbReference>
<dbReference type="EMBL" id="BAABLD010000008">
    <property type="protein sequence ID" value="GAA5166062.1"/>
    <property type="molecule type" value="Genomic_DNA"/>
</dbReference>
<dbReference type="Pfam" id="PF02527">
    <property type="entry name" value="GidB"/>
    <property type="match status" value="1"/>
</dbReference>
<dbReference type="InterPro" id="IPR029063">
    <property type="entry name" value="SAM-dependent_MTases_sf"/>
</dbReference>
<dbReference type="NCBIfam" id="TIGR00138">
    <property type="entry name" value="rsmG_gidB"/>
    <property type="match status" value="1"/>
</dbReference>
<keyword evidence="1 6" id="KW-0963">Cytoplasm</keyword>
<feature type="binding site" evidence="6">
    <location>
        <position position="178"/>
    </location>
    <ligand>
        <name>S-adenosyl-L-methionine</name>
        <dbReference type="ChEBI" id="CHEBI:59789"/>
    </ligand>
</feature>
<dbReference type="CDD" id="cd02440">
    <property type="entry name" value="AdoMet_MTases"/>
    <property type="match status" value="1"/>
</dbReference>
<keyword evidence="8" id="KW-1185">Reference proteome</keyword>
<evidence type="ECO:0000256" key="6">
    <source>
        <dbReference type="HAMAP-Rule" id="MF_00074"/>
    </source>
</evidence>
<keyword evidence="4 6" id="KW-0808">Transferase</keyword>
<evidence type="ECO:0000256" key="4">
    <source>
        <dbReference type="ARBA" id="ARBA00022679"/>
    </source>
</evidence>